<feature type="transmembrane region" description="Helical" evidence="1">
    <location>
        <begin position="125"/>
        <end position="149"/>
    </location>
</feature>
<dbReference type="OrthoDB" id="2751465at2759"/>
<evidence type="ECO:0008006" key="4">
    <source>
        <dbReference type="Google" id="ProtNLM"/>
    </source>
</evidence>
<evidence type="ECO:0000313" key="2">
    <source>
        <dbReference type="EMBL" id="PFH53310.1"/>
    </source>
</evidence>
<organism evidence="2 3">
    <name type="scientific">Amanita thiersii Skay4041</name>
    <dbReference type="NCBI Taxonomy" id="703135"/>
    <lineage>
        <taxon>Eukaryota</taxon>
        <taxon>Fungi</taxon>
        <taxon>Dikarya</taxon>
        <taxon>Basidiomycota</taxon>
        <taxon>Agaricomycotina</taxon>
        <taxon>Agaricomycetes</taxon>
        <taxon>Agaricomycetidae</taxon>
        <taxon>Agaricales</taxon>
        <taxon>Pluteineae</taxon>
        <taxon>Amanitaceae</taxon>
        <taxon>Amanita</taxon>
    </lineage>
</organism>
<reference evidence="2 3" key="1">
    <citation type="submission" date="2014-02" db="EMBL/GenBank/DDBJ databases">
        <title>Transposable element dynamics among asymbiotic and ectomycorrhizal Amanita fungi.</title>
        <authorList>
            <consortium name="DOE Joint Genome Institute"/>
            <person name="Hess J."/>
            <person name="Skrede I."/>
            <person name="Wolfe B."/>
            <person name="LaButti K."/>
            <person name="Ohm R.A."/>
            <person name="Grigoriev I.V."/>
            <person name="Pringle A."/>
        </authorList>
    </citation>
    <scope>NUCLEOTIDE SEQUENCE [LARGE SCALE GENOMIC DNA]</scope>
    <source>
        <strain evidence="2 3">SKay4041</strain>
    </source>
</reference>
<protein>
    <recommendedName>
        <fullName evidence="4">G-protein coupled receptors family 1 profile domain-containing protein</fullName>
    </recommendedName>
</protein>
<dbReference type="Proteomes" id="UP000242287">
    <property type="component" value="Unassembled WGS sequence"/>
</dbReference>
<keyword evidence="1" id="KW-0812">Transmembrane</keyword>
<proteinExistence type="predicted"/>
<accession>A0A2A9NZ63</accession>
<dbReference type="AlphaFoldDB" id="A0A2A9NZ63"/>
<feature type="transmembrane region" description="Helical" evidence="1">
    <location>
        <begin position="169"/>
        <end position="190"/>
    </location>
</feature>
<dbReference type="EMBL" id="KZ301974">
    <property type="protein sequence ID" value="PFH53310.1"/>
    <property type="molecule type" value="Genomic_DNA"/>
</dbReference>
<feature type="transmembrane region" description="Helical" evidence="1">
    <location>
        <begin position="237"/>
        <end position="258"/>
    </location>
</feature>
<keyword evidence="1" id="KW-1133">Transmembrane helix</keyword>
<dbReference type="STRING" id="703135.A0A2A9NZ63"/>
<feature type="transmembrane region" description="Helical" evidence="1">
    <location>
        <begin position="210"/>
        <end position="231"/>
    </location>
</feature>
<sequence>MVIPVATAELVGTFLEMLGYGVYLVIYPQAILALRRKKLEKSLMIYLYATMVISFCLITLHLVVDLIRAFIAFTSHMSEKDFPEKFYANVNTRLNLMKNSTVVCTTLISDTLLLYRTLIVWGRNYWVLVVPVMLYFLDIAMSIWFTWSITEAEPGNSVLISSALDRSKYFFAATLAVNLLCTVLIAYRIWHIQRAVTGYRLGQRRAQNALYIVLESAAIYTIVLVCLIGTACADSSTVFFFLNSLPPIIGAVFIFVILRSSSDIKRFNTTTINSSSNSAFRRDTSRVPTNEMFNMKPVDPGVRVHLETFVHQDKGSVTEQIEPYDEIHHDKVDNTVP</sequence>
<keyword evidence="1" id="KW-0472">Membrane</keyword>
<evidence type="ECO:0000313" key="3">
    <source>
        <dbReference type="Proteomes" id="UP000242287"/>
    </source>
</evidence>
<name>A0A2A9NZ63_9AGAR</name>
<feature type="transmembrane region" description="Helical" evidence="1">
    <location>
        <begin position="46"/>
        <end position="71"/>
    </location>
</feature>
<gene>
    <name evidence="2" type="ORF">AMATHDRAFT_171785</name>
</gene>
<keyword evidence="3" id="KW-1185">Reference proteome</keyword>
<evidence type="ECO:0000256" key="1">
    <source>
        <dbReference type="SAM" id="Phobius"/>
    </source>
</evidence>